<comment type="caution">
    <text evidence="2">The sequence shown here is derived from an EMBL/GenBank/DDBJ whole genome shotgun (WGS) entry which is preliminary data.</text>
</comment>
<dbReference type="AlphaFoldDB" id="Q08WU7"/>
<dbReference type="Proteomes" id="UP000032702">
    <property type="component" value="Unassembled WGS sequence"/>
</dbReference>
<accession>Q08WU7</accession>
<keyword evidence="1" id="KW-0732">Signal</keyword>
<organism evidence="2 3">
    <name type="scientific">Stigmatella aurantiaca (strain DW4/3-1)</name>
    <dbReference type="NCBI Taxonomy" id="378806"/>
    <lineage>
        <taxon>Bacteria</taxon>
        <taxon>Pseudomonadati</taxon>
        <taxon>Myxococcota</taxon>
        <taxon>Myxococcia</taxon>
        <taxon>Myxococcales</taxon>
        <taxon>Cystobacterineae</taxon>
        <taxon>Archangiaceae</taxon>
        <taxon>Stigmatella</taxon>
    </lineage>
</organism>
<evidence type="ECO:0000256" key="1">
    <source>
        <dbReference type="SAM" id="SignalP"/>
    </source>
</evidence>
<evidence type="ECO:0000313" key="2">
    <source>
        <dbReference type="EMBL" id="EAU64970.1"/>
    </source>
</evidence>
<proteinExistence type="predicted"/>
<name>Q08WU7_STIAD</name>
<evidence type="ECO:0000313" key="3">
    <source>
        <dbReference type="Proteomes" id="UP000032702"/>
    </source>
</evidence>
<sequence>MHLMLKILTIALLSASPLVADFSAANPSPEQFEIPSSGLTFWAQKSFNGPYINYQTVSAECINLPFDAWAGLNAISGDQILAYTGPNCTGIAFGFSFHTFNYAAKSFKPR</sequence>
<gene>
    <name evidence="2" type="ORF">STIAU_4435</name>
</gene>
<dbReference type="EMBL" id="AAMD01000097">
    <property type="protein sequence ID" value="EAU64970.1"/>
    <property type="molecule type" value="Genomic_DNA"/>
</dbReference>
<feature type="chain" id="PRO_5004167039" evidence="1">
    <location>
        <begin position="21"/>
        <end position="110"/>
    </location>
</feature>
<feature type="signal peptide" evidence="1">
    <location>
        <begin position="1"/>
        <end position="20"/>
    </location>
</feature>
<reference evidence="2 3" key="1">
    <citation type="submission" date="2006-04" db="EMBL/GenBank/DDBJ databases">
        <authorList>
            <person name="Nierman W.C."/>
        </authorList>
    </citation>
    <scope>NUCLEOTIDE SEQUENCE [LARGE SCALE GENOMIC DNA]</scope>
    <source>
        <strain evidence="2 3">DW4/3-1</strain>
    </source>
</reference>
<protein>
    <submittedName>
        <fullName evidence="2">Uncharacterized protein</fullName>
    </submittedName>
</protein>